<feature type="compositionally biased region" description="Low complexity" evidence="1">
    <location>
        <begin position="514"/>
        <end position="545"/>
    </location>
</feature>
<name>A0A1C6R8A0_9ACTN</name>
<dbReference type="AlphaFoldDB" id="A0A1C6R8A0"/>
<reference evidence="4" key="1">
    <citation type="submission" date="2016-06" db="EMBL/GenBank/DDBJ databases">
        <authorList>
            <person name="Varghese N."/>
            <person name="Submissions Spin"/>
        </authorList>
    </citation>
    <scope>NUCLEOTIDE SEQUENCE [LARGE SCALE GENOMIC DNA]</scope>
    <source>
        <strain evidence="4">DSM 45431</strain>
    </source>
</reference>
<evidence type="ECO:0000313" key="3">
    <source>
        <dbReference type="EMBL" id="SCL13297.1"/>
    </source>
</evidence>
<keyword evidence="2" id="KW-0812">Transmembrane</keyword>
<feature type="compositionally biased region" description="Basic residues" evidence="1">
    <location>
        <begin position="778"/>
        <end position="787"/>
    </location>
</feature>
<feature type="compositionally biased region" description="Basic and acidic residues" evidence="1">
    <location>
        <begin position="350"/>
        <end position="377"/>
    </location>
</feature>
<dbReference type="Proteomes" id="UP000199413">
    <property type="component" value="Unassembled WGS sequence"/>
</dbReference>
<feature type="transmembrane region" description="Helical" evidence="2">
    <location>
        <begin position="120"/>
        <end position="142"/>
    </location>
</feature>
<evidence type="ECO:0000256" key="2">
    <source>
        <dbReference type="SAM" id="Phobius"/>
    </source>
</evidence>
<accession>A0A1C6R8A0</accession>
<feature type="transmembrane region" description="Helical" evidence="2">
    <location>
        <begin position="256"/>
        <end position="278"/>
    </location>
</feature>
<keyword evidence="2" id="KW-0472">Membrane</keyword>
<proteinExistence type="predicted"/>
<feature type="compositionally biased region" description="Basic and acidic residues" evidence="1">
    <location>
        <begin position="647"/>
        <end position="661"/>
    </location>
</feature>
<keyword evidence="2" id="KW-1133">Transmembrane helix</keyword>
<dbReference type="EMBL" id="FMHV01000002">
    <property type="protein sequence ID" value="SCL13297.1"/>
    <property type="molecule type" value="Genomic_DNA"/>
</dbReference>
<keyword evidence="4" id="KW-1185">Reference proteome</keyword>
<feature type="compositionally biased region" description="Low complexity" evidence="1">
    <location>
        <begin position="402"/>
        <end position="414"/>
    </location>
</feature>
<sequence>MAFRTWGRLLLTALGVSVLAGAGQLGIAYGFGIVRLNDVFTDGSVNHWPAQLVWVGWFAAVAAVAGAVLTERLARRIGFPGGPGEPLAVAGAAALGATVVAPLCMQPARSAELPTADPVWAVGICAILGAVVGAAAALAVLLKPPLGWNIAMTGGLVWLLALVSEAPSLASTGPLPTVRLGVLEPSWLDAAAAQRLTMLILPATALLAGVAVGALARWRGETPVIGGAAGAAGPVLVAFAYLTAGPGDPVDRYQLAPYYGALMAVAAGALGSTAAAVLRRRPAAAAVTDAIEPTDILQPLPVGPAPTPTTAAARDALTTVDRASNASSVIDDRSFADDPVPGVPAPASTTDDHARGSGDRASRAKHAVSKDEQRADTAGDATASGAALSGPTVSAPALSNATVNTPTVSSPTVNGPMTSGGDEERSASAVGADVADPLSEWDAEDATGSLLAPTGLPTARRISAIDVLAAGRPLATPGSGTPPATPPPGSGTPPETDEPVSRSGTVTGDSRTKPPASVTTPGTGAPAAKSTAPAPAASSPGSPTGLPESGPASPRPVPASPPVRAKRARKSRTADASAPAGPATEPAPAPADTAPEPGGRHTVPESRIAPGADPVDAPPPAAHPDASGSPGGPLNRPAGRGHPTRPRAPEVEDEADRRGEVRPAWPIAPAPARPTAPRRGATPDVTADGAGSGTPAERRPRPRHRALPDLGRSPNWDSFGNAAGPDAPVPPAASRVAGAPAGQRIAAHEGDDAAETTDPSRSTAGASADGDTGESRQRRGLFRRNRAKGGAESTTGAREPEPAHDEEYLDWVTGLGRPAADADSEDKRSLRTGRHHRD</sequence>
<dbReference type="RefSeq" id="WP_091335585.1">
    <property type="nucleotide sequence ID" value="NZ_FMHV01000002.1"/>
</dbReference>
<evidence type="ECO:0000256" key="1">
    <source>
        <dbReference type="SAM" id="MobiDB-lite"/>
    </source>
</evidence>
<dbReference type="OrthoDB" id="3331620at2"/>
<gene>
    <name evidence="3" type="ORF">GA0070624_0078</name>
</gene>
<evidence type="ECO:0000313" key="4">
    <source>
        <dbReference type="Proteomes" id="UP000199413"/>
    </source>
</evidence>
<feature type="transmembrane region" description="Helical" evidence="2">
    <location>
        <begin position="86"/>
        <end position="108"/>
    </location>
</feature>
<feature type="compositionally biased region" description="Low complexity" evidence="1">
    <location>
        <begin position="378"/>
        <end position="389"/>
    </location>
</feature>
<feature type="transmembrane region" description="Helical" evidence="2">
    <location>
        <begin position="223"/>
        <end position="244"/>
    </location>
</feature>
<feature type="compositionally biased region" description="Low complexity" evidence="1">
    <location>
        <begin position="578"/>
        <end position="597"/>
    </location>
</feature>
<dbReference type="STRING" id="568872.GA0070624_0078"/>
<organism evidence="3 4">
    <name type="scientific">Micromonospora rhizosphaerae</name>
    <dbReference type="NCBI Taxonomy" id="568872"/>
    <lineage>
        <taxon>Bacteria</taxon>
        <taxon>Bacillati</taxon>
        <taxon>Actinomycetota</taxon>
        <taxon>Actinomycetes</taxon>
        <taxon>Micromonosporales</taxon>
        <taxon>Micromonosporaceae</taxon>
        <taxon>Micromonospora</taxon>
    </lineage>
</organism>
<feature type="region of interest" description="Disordered" evidence="1">
    <location>
        <begin position="471"/>
        <end position="838"/>
    </location>
</feature>
<feature type="region of interest" description="Disordered" evidence="1">
    <location>
        <begin position="323"/>
        <end position="433"/>
    </location>
</feature>
<feature type="transmembrane region" description="Helical" evidence="2">
    <location>
        <begin position="52"/>
        <end position="74"/>
    </location>
</feature>
<feature type="transmembrane region" description="Helical" evidence="2">
    <location>
        <begin position="196"/>
        <end position="216"/>
    </location>
</feature>
<protein>
    <submittedName>
        <fullName evidence="3">Uncharacterized protein</fullName>
    </submittedName>
</protein>